<comment type="caution">
    <text evidence="10">The sequence shown here is derived from an EMBL/GenBank/DDBJ whole genome shotgun (WGS) entry which is preliminary data.</text>
</comment>
<dbReference type="RefSeq" id="WP_270043706.1">
    <property type="nucleotide sequence ID" value="NZ_JAPDOD010000034.1"/>
</dbReference>
<dbReference type="PANTHER" id="PTHR30607:SF2">
    <property type="entry name" value="POTASSIUM-TRANSPORTING ATPASE POTASSIUM-BINDING SUBUNIT"/>
    <property type="match status" value="1"/>
</dbReference>
<keyword evidence="4 9" id="KW-0812">Transmembrane</keyword>
<dbReference type="Proteomes" id="UP001149140">
    <property type="component" value="Unassembled WGS sequence"/>
</dbReference>
<dbReference type="PANTHER" id="PTHR30607">
    <property type="entry name" value="POTASSIUM-TRANSPORTING ATPASE A CHAIN"/>
    <property type="match status" value="1"/>
</dbReference>
<keyword evidence="6 9" id="KW-1133">Transmembrane helix</keyword>
<reference evidence="10" key="1">
    <citation type="submission" date="2022-10" db="EMBL/GenBank/DDBJ databases">
        <title>The WGS of Solirubrobacter ginsenosidimutans DSM 21036.</title>
        <authorList>
            <person name="Jiang Z."/>
        </authorList>
    </citation>
    <scope>NUCLEOTIDE SEQUENCE</scope>
    <source>
        <strain evidence="10">DSM 21036</strain>
    </source>
</reference>
<feature type="transmembrane region" description="Helical" evidence="9">
    <location>
        <begin position="347"/>
        <end position="372"/>
    </location>
</feature>
<dbReference type="Pfam" id="PF03814">
    <property type="entry name" value="KdpA"/>
    <property type="match status" value="1"/>
</dbReference>
<evidence type="ECO:0000313" key="11">
    <source>
        <dbReference type="Proteomes" id="UP001149140"/>
    </source>
</evidence>
<feature type="transmembrane region" description="Helical" evidence="9">
    <location>
        <begin position="392"/>
        <end position="413"/>
    </location>
</feature>
<dbReference type="GO" id="GO:0005886">
    <property type="term" value="C:plasma membrane"/>
    <property type="evidence" value="ECO:0007669"/>
    <property type="project" value="UniProtKB-SubCell"/>
</dbReference>
<keyword evidence="8 9" id="KW-0472">Membrane</keyword>
<feature type="transmembrane region" description="Helical" evidence="9">
    <location>
        <begin position="167"/>
        <end position="189"/>
    </location>
</feature>
<feature type="transmembrane region" description="Helical" evidence="9">
    <location>
        <begin position="6"/>
        <end position="34"/>
    </location>
</feature>
<keyword evidence="11" id="KW-1185">Reference proteome</keyword>
<feature type="transmembrane region" description="Helical" evidence="9">
    <location>
        <begin position="229"/>
        <end position="247"/>
    </location>
</feature>
<comment type="subunit">
    <text evidence="9">The system is composed of three essential subunits: KdpA, KdpB and KdpC.</text>
</comment>
<dbReference type="GO" id="GO:0008556">
    <property type="term" value="F:P-type potassium transmembrane transporter activity"/>
    <property type="evidence" value="ECO:0007669"/>
    <property type="project" value="InterPro"/>
</dbReference>
<comment type="similarity">
    <text evidence="9">Belongs to the KdpA family.</text>
</comment>
<comment type="caution">
    <text evidence="9">Lacks conserved residue(s) required for the propagation of feature annotation.</text>
</comment>
<dbReference type="PIRSF" id="PIRSF001294">
    <property type="entry name" value="K_ATPaseA"/>
    <property type="match status" value="1"/>
</dbReference>
<evidence type="ECO:0000256" key="7">
    <source>
        <dbReference type="ARBA" id="ARBA00023065"/>
    </source>
</evidence>
<feature type="transmembrane region" description="Helical" evidence="9">
    <location>
        <begin position="517"/>
        <end position="539"/>
    </location>
</feature>
<evidence type="ECO:0000256" key="1">
    <source>
        <dbReference type="ARBA" id="ARBA00022448"/>
    </source>
</evidence>
<evidence type="ECO:0000256" key="4">
    <source>
        <dbReference type="ARBA" id="ARBA00022692"/>
    </source>
</evidence>
<evidence type="ECO:0000256" key="5">
    <source>
        <dbReference type="ARBA" id="ARBA00022958"/>
    </source>
</evidence>
<evidence type="ECO:0000256" key="8">
    <source>
        <dbReference type="ARBA" id="ARBA00023136"/>
    </source>
</evidence>
<keyword evidence="3 9" id="KW-0633">Potassium transport</keyword>
<dbReference type="GO" id="GO:0030955">
    <property type="term" value="F:potassium ion binding"/>
    <property type="evidence" value="ECO:0007669"/>
    <property type="project" value="UniProtKB-UniRule"/>
</dbReference>
<gene>
    <name evidence="9 10" type="primary">kdpA</name>
    <name evidence="10" type="ORF">OM076_29555</name>
</gene>
<comment type="subcellular location">
    <subcellularLocation>
        <location evidence="9">Cell membrane</location>
        <topology evidence="9">Multi-pass membrane protein</topology>
    </subcellularLocation>
</comment>
<feature type="transmembrane region" description="Helical" evidence="9">
    <location>
        <begin position="259"/>
        <end position="278"/>
    </location>
</feature>
<evidence type="ECO:0000313" key="10">
    <source>
        <dbReference type="EMBL" id="MDA0164453.1"/>
    </source>
</evidence>
<accession>A0A9X3N450</accession>
<dbReference type="EMBL" id="JAPDOD010000034">
    <property type="protein sequence ID" value="MDA0164453.1"/>
    <property type="molecule type" value="Genomic_DNA"/>
</dbReference>
<feature type="transmembrane region" description="Helical" evidence="9">
    <location>
        <begin position="55"/>
        <end position="75"/>
    </location>
</feature>
<keyword evidence="7 9" id="KW-0406">Ion transport</keyword>
<dbReference type="InterPro" id="IPR004623">
    <property type="entry name" value="KdpA"/>
</dbReference>
<keyword evidence="2 9" id="KW-1003">Cell membrane</keyword>
<proteinExistence type="inferred from homology"/>
<evidence type="ECO:0000256" key="9">
    <source>
        <dbReference type="HAMAP-Rule" id="MF_00275"/>
    </source>
</evidence>
<name>A0A9X3N450_9ACTN</name>
<comment type="function">
    <text evidence="9">Part of the high-affinity ATP-driven potassium transport (or Kdp) system, which catalyzes the hydrolysis of ATP coupled with the electrogenic transport of potassium into the cytoplasm. This subunit binds the extracellular potassium ions and delivers the ions to the membrane domain of KdpB through an intramembrane tunnel.</text>
</comment>
<dbReference type="AlphaFoldDB" id="A0A9X3N450"/>
<protein>
    <recommendedName>
        <fullName evidence="9">Potassium-transporting ATPase potassium-binding subunit</fullName>
    </recommendedName>
    <alternativeName>
        <fullName evidence="9">ATP phosphohydrolase [potassium-transporting] A chain</fullName>
    </alternativeName>
    <alternativeName>
        <fullName evidence="9">Potassium-binding and translocating subunit A</fullName>
    </alternativeName>
    <alternativeName>
        <fullName evidence="9">Potassium-translocating ATPase A chain</fullName>
    </alternativeName>
</protein>
<keyword evidence="1 9" id="KW-0813">Transport</keyword>
<feature type="transmembrane region" description="Helical" evidence="9">
    <location>
        <begin position="127"/>
        <end position="146"/>
    </location>
</feature>
<evidence type="ECO:0000256" key="6">
    <source>
        <dbReference type="ARBA" id="ARBA00022989"/>
    </source>
</evidence>
<organism evidence="10 11">
    <name type="scientific">Solirubrobacter ginsenosidimutans</name>
    <dbReference type="NCBI Taxonomy" id="490573"/>
    <lineage>
        <taxon>Bacteria</taxon>
        <taxon>Bacillati</taxon>
        <taxon>Actinomycetota</taxon>
        <taxon>Thermoleophilia</taxon>
        <taxon>Solirubrobacterales</taxon>
        <taxon>Solirubrobacteraceae</taxon>
        <taxon>Solirubrobacter</taxon>
    </lineage>
</organism>
<sequence>MDSTTVVGWAQIACFIAVLSALVVPLGAYIARVFARPPTALELRLLRPEPQDWKAYARSAIVFSFVCMVALYGLLRTQGLYPFNARHFGSGTWDVSFNTAASFVSNTSWQFYAGETTLSAFSQMAGIAVHSYLGAGVGLAVAVAVIRGVSAQSGTALGCFWVDLWRALAYVIVPITVIAALVFLTQGIVQSVDQPVATWAAIKTLGSVGGGFFNVNSAMPFENASGLSSFLQALLIVLVPAALTHTFGRMVGSRRQGWALYGVMLLLFAGSVAVIYAAEAHGTPAQLAAGVHGVNLEGKEQRFGVAGTALYAAATTTGSSGAVNGAMESFSGLGGLIAVANMATGEVIFGGIGSGLYGILMTVMLAVFLAGLMVGRTPEYLGKTIGAREIKLVVIGTIGVPCFVLAITALAVATSYGRASIFASGGPQGFAESVYAYVSQAFNNGSAYAGYTGYAQPNAPGNVGAYGITFADLAGGVTMVVGRYAPMIAALGVAGSLAGRRTRPPGLGTLRTDSPTFAAVLIGVIALVTLLTFVPAFMLGPAAQALTHRLF</sequence>
<dbReference type="NCBIfam" id="TIGR00680">
    <property type="entry name" value="kdpA"/>
    <property type="match status" value="1"/>
</dbReference>
<dbReference type="HAMAP" id="MF_00275">
    <property type="entry name" value="KdpA"/>
    <property type="match status" value="1"/>
</dbReference>
<evidence type="ECO:0000256" key="3">
    <source>
        <dbReference type="ARBA" id="ARBA00022538"/>
    </source>
</evidence>
<keyword evidence="5 9" id="KW-0630">Potassium</keyword>
<evidence type="ECO:0000256" key="2">
    <source>
        <dbReference type="ARBA" id="ARBA00022475"/>
    </source>
</evidence>